<accession>A0A8D8XIL5</accession>
<dbReference type="AlphaFoldDB" id="A0A8D8XIL5"/>
<keyword evidence="1" id="KW-0812">Transmembrane</keyword>
<feature type="transmembrane region" description="Helical" evidence="1">
    <location>
        <begin position="119"/>
        <end position="138"/>
    </location>
</feature>
<proteinExistence type="predicted"/>
<name>A0A8D8XIL5_9HEMI</name>
<dbReference type="EMBL" id="HBUF01325986">
    <property type="protein sequence ID" value="CAG6695915.1"/>
    <property type="molecule type" value="Transcribed_RNA"/>
</dbReference>
<evidence type="ECO:0000313" key="2">
    <source>
        <dbReference type="EMBL" id="CAG6695915.1"/>
    </source>
</evidence>
<reference evidence="2" key="1">
    <citation type="submission" date="2021-05" db="EMBL/GenBank/DDBJ databases">
        <authorList>
            <person name="Alioto T."/>
            <person name="Alioto T."/>
            <person name="Gomez Garrido J."/>
        </authorList>
    </citation>
    <scope>NUCLEOTIDE SEQUENCE</scope>
</reference>
<sequence length="156" mass="18051">MQRQPSIEKQPKLHHFGSWSQTRHHLPSVPILYDIFAILTHTKQRTNFSLDRMNLVQFIPDFRTLFFQYRTDRLVYVLGQMIEQHARHDAQLVEVVDTRCPAHFKRFACRGAGPRRTGIGAAAVFPVRLLLFLVNLLLGNVQNSTRCVQLHLGKPP</sequence>
<keyword evidence="1" id="KW-1133">Transmembrane helix</keyword>
<keyword evidence="1" id="KW-0472">Membrane</keyword>
<evidence type="ECO:0000256" key="1">
    <source>
        <dbReference type="SAM" id="Phobius"/>
    </source>
</evidence>
<protein>
    <submittedName>
        <fullName evidence="2">Uncharacterized protein</fullName>
    </submittedName>
</protein>
<organism evidence="2">
    <name type="scientific">Cacopsylla melanoneura</name>
    <dbReference type="NCBI Taxonomy" id="428564"/>
    <lineage>
        <taxon>Eukaryota</taxon>
        <taxon>Metazoa</taxon>
        <taxon>Ecdysozoa</taxon>
        <taxon>Arthropoda</taxon>
        <taxon>Hexapoda</taxon>
        <taxon>Insecta</taxon>
        <taxon>Pterygota</taxon>
        <taxon>Neoptera</taxon>
        <taxon>Paraneoptera</taxon>
        <taxon>Hemiptera</taxon>
        <taxon>Sternorrhyncha</taxon>
        <taxon>Psylloidea</taxon>
        <taxon>Psyllidae</taxon>
        <taxon>Psyllinae</taxon>
        <taxon>Cacopsylla</taxon>
    </lineage>
</organism>